<dbReference type="InterPro" id="IPR023395">
    <property type="entry name" value="MCP_dom_sf"/>
</dbReference>
<evidence type="ECO:0000256" key="7">
    <source>
        <dbReference type="ARBA" id="ARBA00023136"/>
    </source>
</evidence>
<feature type="transmembrane region" description="Helical" evidence="11">
    <location>
        <begin position="70"/>
        <end position="92"/>
    </location>
</feature>
<dbReference type="EMBL" id="LN483167">
    <property type="protein sequence ID" value="CDZ96959.1"/>
    <property type="molecule type" value="Genomic_DNA"/>
</dbReference>
<comment type="subcellular location">
    <subcellularLocation>
        <location evidence="1">Peroxisome membrane</location>
        <topology evidence="1">Multi-pass membrane protein</topology>
    </subcellularLocation>
</comment>
<evidence type="ECO:0000256" key="8">
    <source>
        <dbReference type="ARBA" id="ARBA00023140"/>
    </source>
</evidence>
<dbReference type="PANTHER" id="PTHR45939:SF5">
    <property type="entry name" value="PEROXISOMAL MEMBRANE PROTEIN PMP34"/>
    <property type="match status" value="1"/>
</dbReference>
<reference evidence="12" key="1">
    <citation type="submission" date="2014-08" db="EMBL/GenBank/DDBJ databases">
        <authorList>
            <person name="Sharma Rahul"/>
            <person name="Thines Marco"/>
        </authorList>
    </citation>
    <scope>NUCLEOTIDE SEQUENCE</scope>
</reference>
<dbReference type="GO" id="GO:0051724">
    <property type="term" value="F:NAD transmembrane transporter activity"/>
    <property type="evidence" value="ECO:0007669"/>
    <property type="project" value="TreeGrafter"/>
</dbReference>
<dbReference type="PANTHER" id="PTHR45939">
    <property type="entry name" value="PEROXISOMAL MEMBRANE PROTEIN PMP34-RELATED"/>
    <property type="match status" value="1"/>
</dbReference>
<evidence type="ECO:0000256" key="6">
    <source>
        <dbReference type="ARBA" id="ARBA00022989"/>
    </source>
</evidence>
<feature type="repeat" description="Solcar" evidence="9">
    <location>
        <begin position="107"/>
        <end position="195"/>
    </location>
</feature>
<evidence type="ECO:0000256" key="11">
    <source>
        <dbReference type="SAM" id="Phobius"/>
    </source>
</evidence>
<protein>
    <submittedName>
        <fullName evidence="12">Predicted mitochondrial carrier protein</fullName>
    </submittedName>
</protein>
<feature type="repeat" description="Solcar" evidence="9">
    <location>
        <begin position="2"/>
        <end position="98"/>
    </location>
</feature>
<dbReference type="InterPro" id="IPR018108">
    <property type="entry name" value="MCP_transmembrane"/>
</dbReference>
<feature type="repeat" description="Solcar" evidence="9">
    <location>
        <begin position="210"/>
        <end position="294"/>
    </location>
</feature>
<evidence type="ECO:0000256" key="2">
    <source>
        <dbReference type="ARBA" id="ARBA00006375"/>
    </source>
</evidence>
<keyword evidence="7 9" id="KW-0472">Membrane</keyword>
<dbReference type="GO" id="GO:0005778">
    <property type="term" value="C:peroxisomal membrane"/>
    <property type="evidence" value="ECO:0007669"/>
    <property type="project" value="UniProtKB-SubCell"/>
</dbReference>
<dbReference type="GO" id="GO:0015230">
    <property type="term" value="F:FAD transmembrane transporter activity"/>
    <property type="evidence" value="ECO:0007669"/>
    <property type="project" value="TreeGrafter"/>
</dbReference>
<keyword evidence="6 11" id="KW-1133">Transmembrane helix</keyword>
<keyword evidence="3 10" id="KW-0813">Transport</keyword>
<dbReference type="GO" id="GO:0044610">
    <property type="term" value="F:FMN transmembrane transporter activity"/>
    <property type="evidence" value="ECO:0007669"/>
    <property type="project" value="TreeGrafter"/>
</dbReference>
<name>A0A0F7SI59_PHARH</name>
<keyword evidence="5" id="KW-0677">Repeat</keyword>
<comment type="similarity">
    <text evidence="2 10">Belongs to the mitochondrial carrier (TC 2.A.29) family.</text>
</comment>
<evidence type="ECO:0000256" key="5">
    <source>
        <dbReference type="ARBA" id="ARBA00022737"/>
    </source>
</evidence>
<keyword evidence="8" id="KW-0576">Peroxisome</keyword>
<accession>A0A0F7SI59</accession>
<dbReference type="GO" id="GO:0015228">
    <property type="term" value="F:coenzyme A transmembrane transporter activity"/>
    <property type="evidence" value="ECO:0007669"/>
    <property type="project" value="TreeGrafter"/>
</dbReference>
<dbReference type="PROSITE" id="PS50920">
    <property type="entry name" value="SOLCAR"/>
    <property type="match status" value="3"/>
</dbReference>
<sequence length="303" mass="32512">MSESVIQSLAGSVAGMGALCITYPLVVASTRDAVTEKAKSKEVEGLNRLKSITEKSTIVRIFEQEGVSGLYSGLSSSLFGIGVTNAVYYFAYSLSSESARKRNGGNLSVGQSILAGVIAGTATTVVTNPLWVIQTHQSTYTHLHPNSPSPSIPKSVKDILAESGPEGFWRGIKAALVLVINPVLQYTAFEQLQNLLLAARRKRGMPVKKLSDIDIFVLGALAKLFATSLSYPLVLLKSRLQSNSHAYPSILSALLQILGKEGVQGLYRGMQAKLLQSVLTASLLFAGQRKVYDTVKLLLAKQV</sequence>
<evidence type="ECO:0000256" key="3">
    <source>
        <dbReference type="ARBA" id="ARBA00022448"/>
    </source>
</evidence>
<dbReference type="AlphaFoldDB" id="A0A0F7SI59"/>
<evidence type="ECO:0000256" key="4">
    <source>
        <dbReference type="ARBA" id="ARBA00022692"/>
    </source>
</evidence>
<feature type="transmembrane region" description="Helical" evidence="11">
    <location>
        <begin position="113"/>
        <end position="133"/>
    </location>
</feature>
<evidence type="ECO:0000313" key="12">
    <source>
        <dbReference type="EMBL" id="CDZ96959.1"/>
    </source>
</evidence>
<keyword evidence="4 9" id="KW-0812">Transmembrane</keyword>
<evidence type="ECO:0000256" key="1">
    <source>
        <dbReference type="ARBA" id="ARBA00004585"/>
    </source>
</evidence>
<dbReference type="GO" id="GO:0005347">
    <property type="term" value="F:ATP transmembrane transporter activity"/>
    <property type="evidence" value="ECO:0007669"/>
    <property type="project" value="TreeGrafter"/>
</dbReference>
<dbReference type="InterPro" id="IPR052217">
    <property type="entry name" value="Mito/Peroxisomal_Carrier"/>
</dbReference>
<dbReference type="Gene3D" id="1.50.40.10">
    <property type="entry name" value="Mitochondrial carrier domain"/>
    <property type="match status" value="1"/>
</dbReference>
<dbReference type="GO" id="GO:0015217">
    <property type="term" value="F:ADP transmembrane transporter activity"/>
    <property type="evidence" value="ECO:0007669"/>
    <property type="project" value="TreeGrafter"/>
</dbReference>
<organism evidence="12">
    <name type="scientific">Phaffia rhodozyma</name>
    <name type="common">Yeast</name>
    <name type="synonym">Xanthophyllomyces dendrorhous</name>
    <dbReference type="NCBI Taxonomy" id="264483"/>
    <lineage>
        <taxon>Eukaryota</taxon>
        <taxon>Fungi</taxon>
        <taxon>Dikarya</taxon>
        <taxon>Basidiomycota</taxon>
        <taxon>Agaricomycotina</taxon>
        <taxon>Tremellomycetes</taxon>
        <taxon>Cystofilobasidiales</taxon>
        <taxon>Mrakiaceae</taxon>
        <taxon>Phaffia</taxon>
    </lineage>
</organism>
<evidence type="ECO:0000256" key="9">
    <source>
        <dbReference type="PROSITE-ProRule" id="PRU00282"/>
    </source>
</evidence>
<dbReference type="GO" id="GO:0080122">
    <property type="term" value="F:AMP transmembrane transporter activity"/>
    <property type="evidence" value="ECO:0007669"/>
    <property type="project" value="TreeGrafter"/>
</dbReference>
<dbReference type="SUPFAM" id="SSF103506">
    <property type="entry name" value="Mitochondrial carrier"/>
    <property type="match status" value="1"/>
</dbReference>
<proteinExistence type="inferred from homology"/>
<evidence type="ECO:0000256" key="10">
    <source>
        <dbReference type="RuleBase" id="RU000488"/>
    </source>
</evidence>
<dbReference type="Pfam" id="PF00153">
    <property type="entry name" value="Mito_carr"/>
    <property type="match status" value="3"/>
</dbReference>